<evidence type="ECO:0000256" key="5">
    <source>
        <dbReference type="ARBA" id="ARBA00022801"/>
    </source>
</evidence>
<dbReference type="Pfam" id="PF13507">
    <property type="entry name" value="GATase_5"/>
    <property type="match status" value="1"/>
</dbReference>
<dbReference type="OrthoDB" id="9804441at2"/>
<evidence type="ECO:0000313" key="9">
    <source>
        <dbReference type="Proteomes" id="UP000095200"/>
    </source>
</evidence>
<name>A0A194AG09_9BACT</name>
<dbReference type="GO" id="GO:0016787">
    <property type="term" value="F:hydrolase activity"/>
    <property type="evidence" value="ECO:0007669"/>
    <property type="project" value="UniProtKB-KW"/>
</dbReference>
<dbReference type="InterPro" id="IPR029062">
    <property type="entry name" value="Class_I_gatase-like"/>
</dbReference>
<keyword evidence="3" id="KW-0547">Nucleotide-binding</keyword>
<dbReference type="GO" id="GO:0005737">
    <property type="term" value="C:cytoplasm"/>
    <property type="evidence" value="ECO:0007669"/>
    <property type="project" value="TreeGrafter"/>
</dbReference>
<evidence type="ECO:0000313" key="8">
    <source>
        <dbReference type="EMBL" id="GAU09017.1"/>
    </source>
</evidence>
<dbReference type="Proteomes" id="UP000095200">
    <property type="component" value="Unassembled WGS sequence"/>
</dbReference>
<reference evidence="9" key="1">
    <citation type="submission" date="2016-06" db="EMBL/GenBank/DDBJ databases">
        <title>Draft genome sequence of Desulfoplanes formicivorans strain Pf12B.</title>
        <authorList>
            <person name="Watanabe M."/>
            <person name="Kojima H."/>
            <person name="Fukui M."/>
        </authorList>
    </citation>
    <scope>NUCLEOTIDE SEQUENCE [LARGE SCALE GENOMIC DNA]</scope>
    <source>
        <strain evidence="9">Pf12B</strain>
    </source>
</reference>
<sequence>MAKVKTLVITGYGTNCEKESAFAATQAGSDQTDIAYFSDLVAETYSLTDYNFIIFPGGFLDGDELGAAQAAALRWRYMKTVSGISLEDELKNFLASQGIILGICNGFQLLVKLGLLPAAGGRYFERQVSLSHNDSARFEDRWVHLVCNPDSPCVFTKGLDQLYLPVRHGEGKLIAKSEQVLTELQQANLIALQYIDPQTGQPTQKYPENPNGSPLGIAGLTDPSGRILGLMPHPEAYNHPTNHPAWTRGKTTMLGTALMERGIQYLRRL</sequence>
<dbReference type="EMBL" id="BDFE01000016">
    <property type="protein sequence ID" value="GAU09017.1"/>
    <property type="molecule type" value="Genomic_DNA"/>
</dbReference>
<organism evidence="8 9">
    <name type="scientific">Desulfoplanes formicivorans</name>
    <dbReference type="NCBI Taxonomy" id="1592317"/>
    <lineage>
        <taxon>Bacteria</taxon>
        <taxon>Pseudomonadati</taxon>
        <taxon>Thermodesulfobacteriota</taxon>
        <taxon>Desulfovibrionia</taxon>
        <taxon>Desulfovibrionales</taxon>
        <taxon>Desulfoplanaceae</taxon>
        <taxon>Desulfoplanes</taxon>
    </lineage>
</organism>
<keyword evidence="4" id="KW-0658">Purine biosynthesis</keyword>
<comment type="caution">
    <text evidence="8">The sequence shown here is derived from an EMBL/GenBank/DDBJ whole genome shotgun (WGS) entry which is preliminary data.</text>
</comment>
<dbReference type="GO" id="GO:0006189">
    <property type="term" value="P:'de novo' IMP biosynthetic process"/>
    <property type="evidence" value="ECO:0007669"/>
    <property type="project" value="InterPro"/>
</dbReference>
<keyword evidence="9" id="KW-1185">Reference proteome</keyword>
<protein>
    <submittedName>
        <fullName evidence="8">Phosphoribosylformylglycinamidine synthase</fullName>
    </submittedName>
</protein>
<dbReference type="GO" id="GO:0005524">
    <property type="term" value="F:ATP binding"/>
    <property type="evidence" value="ECO:0007669"/>
    <property type="project" value="UniProtKB-KW"/>
</dbReference>
<evidence type="ECO:0000256" key="3">
    <source>
        <dbReference type="ARBA" id="ARBA00022741"/>
    </source>
</evidence>
<dbReference type="RefSeq" id="WP_069859128.1">
    <property type="nucleotide sequence ID" value="NZ_BDFE01000016.1"/>
</dbReference>
<keyword evidence="7" id="KW-0315">Glutamine amidotransferase</keyword>
<proteinExistence type="predicted"/>
<evidence type="ECO:0000256" key="7">
    <source>
        <dbReference type="ARBA" id="ARBA00022962"/>
    </source>
</evidence>
<dbReference type="STRING" id="1592317.DPF_1736"/>
<keyword evidence="1" id="KW-0963">Cytoplasm</keyword>
<evidence type="ECO:0000256" key="4">
    <source>
        <dbReference type="ARBA" id="ARBA00022755"/>
    </source>
</evidence>
<dbReference type="PROSITE" id="PS51273">
    <property type="entry name" value="GATASE_TYPE_1"/>
    <property type="match status" value="1"/>
</dbReference>
<evidence type="ECO:0000256" key="2">
    <source>
        <dbReference type="ARBA" id="ARBA00022598"/>
    </source>
</evidence>
<dbReference type="InterPro" id="IPR010075">
    <property type="entry name" value="PRibForGlyAmidine_synth_PurQ"/>
</dbReference>
<keyword evidence="6" id="KW-0067">ATP-binding</keyword>
<evidence type="ECO:0000256" key="6">
    <source>
        <dbReference type="ARBA" id="ARBA00022840"/>
    </source>
</evidence>
<gene>
    <name evidence="8" type="ORF">DPF_1736</name>
</gene>
<dbReference type="AlphaFoldDB" id="A0A194AG09"/>
<evidence type="ECO:0000256" key="1">
    <source>
        <dbReference type="ARBA" id="ARBA00022490"/>
    </source>
</evidence>
<dbReference type="PANTHER" id="PTHR10099">
    <property type="entry name" value="PHOSPHORIBOSYLFORMYLGLYCINAMIDINE SYNTHASE"/>
    <property type="match status" value="1"/>
</dbReference>
<dbReference type="GO" id="GO:0004642">
    <property type="term" value="F:phosphoribosylformylglycinamidine synthase activity"/>
    <property type="evidence" value="ECO:0007669"/>
    <property type="project" value="InterPro"/>
</dbReference>
<dbReference type="PIRSF" id="PIRSF001586">
    <property type="entry name" value="FGAM_synth_I"/>
    <property type="match status" value="1"/>
</dbReference>
<dbReference type="SUPFAM" id="SSF52317">
    <property type="entry name" value="Class I glutamine amidotransferase-like"/>
    <property type="match status" value="1"/>
</dbReference>
<keyword evidence="5" id="KW-0378">Hydrolase</keyword>
<dbReference type="SMART" id="SM01211">
    <property type="entry name" value="GATase_5"/>
    <property type="match status" value="1"/>
</dbReference>
<dbReference type="PANTHER" id="PTHR10099:SF1">
    <property type="entry name" value="PHOSPHORIBOSYLFORMYLGLYCINAMIDINE SYNTHASE"/>
    <property type="match status" value="1"/>
</dbReference>
<accession>A0A194AG09</accession>
<keyword evidence="2" id="KW-0436">Ligase</keyword>
<dbReference type="Gene3D" id="3.40.50.880">
    <property type="match status" value="1"/>
</dbReference>